<accession>A0A5D5AHG6</accession>
<name>A0A5D5AHG6_9EURY</name>
<dbReference type="InterPro" id="IPR040624">
    <property type="entry name" value="HalOD1"/>
</dbReference>
<organism evidence="3 4">
    <name type="scientific">Natrialba swarupiae</name>
    <dbReference type="NCBI Taxonomy" id="2448032"/>
    <lineage>
        <taxon>Archaea</taxon>
        <taxon>Methanobacteriati</taxon>
        <taxon>Methanobacteriota</taxon>
        <taxon>Stenosarchaea group</taxon>
        <taxon>Halobacteria</taxon>
        <taxon>Halobacteriales</taxon>
        <taxon>Natrialbaceae</taxon>
        <taxon>Natrialba</taxon>
    </lineage>
</organism>
<keyword evidence="4" id="KW-1185">Reference proteome</keyword>
<proteinExistence type="predicted"/>
<dbReference type="EMBL" id="VTAW01000047">
    <property type="protein sequence ID" value="TYT60373.1"/>
    <property type="molecule type" value="Genomic_DNA"/>
</dbReference>
<evidence type="ECO:0000259" key="2">
    <source>
        <dbReference type="Pfam" id="PF18545"/>
    </source>
</evidence>
<sequence>MGDSNETVEVSLREENRNPKPSIVTTEAIATFEEVEPESLPMTRGIRLYDHIDPEALDKLVSGDVDVSICFGIEGYQVKITNSKLTVEEA</sequence>
<gene>
    <name evidence="3" type="ORF">FYC77_19225</name>
</gene>
<reference evidence="3 4" key="1">
    <citation type="submission" date="2019-08" db="EMBL/GenBank/DDBJ databases">
        <title>Archaea genome.</title>
        <authorList>
            <person name="Kajale S."/>
            <person name="Shouche Y."/>
            <person name="Deshpande N."/>
            <person name="Sharma A."/>
        </authorList>
    </citation>
    <scope>NUCLEOTIDE SEQUENCE [LARGE SCALE GENOMIC DNA]</scope>
    <source>
        <strain evidence="3 4">ESP3B_9</strain>
    </source>
</reference>
<evidence type="ECO:0000313" key="4">
    <source>
        <dbReference type="Proteomes" id="UP000324104"/>
    </source>
</evidence>
<feature type="domain" description="Halobacterial output" evidence="2">
    <location>
        <begin position="20"/>
        <end position="83"/>
    </location>
</feature>
<comment type="caution">
    <text evidence="3">The sequence shown here is derived from an EMBL/GenBank/DDBJ whole genome shotgun (WGS) entry which is preliminary data.</text>
</comment>
<evidence type="ECO:0000256" key="1">
    <source>
        <dbReference type="SAM" id="MobiDB-lite"/>
    </source>
</evidence>
<dbReference type="Proteomes" id="UP000324104">
    <property type="component" value="Unassembled WGS sequence"/>
</dbReference>
<feature type="region of interest" description="Disordered" evidence="1">
    <location>
        <begin position="1"/>
        <end position="20"/>
    </location>
</feature>
<dbReference type="RefSeq" id="WP_149083110.1">
    <property type="nucleotide sequence ID" value="NZ_VTAW01000047.1"/>
</dbReference>
<evidence type="ECO:0000313" key="3">
    <source>
        <dbReference type="EMBL" id="TYT60373.1"/>
    </source>
</evidence>
<protein>
    <recommendedName>
        <fullName evidence="2">Halobacterial output domain-containing protein</fullName>
    </recommendedName>
</protein>
<dbReference type="Pfam" id="PF18545">
    <property type="entry name" value="HalOD1"/>
    <property type="match status" value="1"/>
</dbReference>
<dbReference type="AlphaFoldDB" id="A0A5D5AHG6"/>